<feature type="compositionally biased region" description="Basic residues" evidence="1">
    <location>
        <begin position="1"/>
        <end position="11"/>
    </location>
</feature>
<evidence type="ECO:0000313" key="2">
    <source>
        <dbReference type="EMBL" id="GMF21479.1"/>
    </source>
</evidence>
<sequence>MLPRPKAKSPHKGFISDDNDDKEEDEDYEPDAGEVDAEDAQAEVEVAPPLKPAKAKRKSKAKLPSKSTRPRKPTAAQLAKQVKEARRATSELRCIVSAAAEVEGHGVTRNPTNGSTPATSTTPNASDHERRPASPPQSRNNLPTGRIIQHVLTDDVVCCAVPYNMKQQLQWKKIQHLHKMAGTT</sequence>
<feature type="compositionally biased region" description="Acidic residues" evidence="1">
    <location>
        <begin position="17"/>
        <end position="42"/>
    </location>
</feature>
<feature type="compositionally biased region" description="Low complexity" evidence="1">
    <location>
        <begin position="110"/>
        <end position="125"/>
    </location>
</feature>
<dbReference type="Proteomes" id="UP001165121">
    <property type="component" value="Unassembled WGS sequence"/>
</dbReference>
<feature type="region of interest" description="Disordered" evidence="1">
    <location>
        <begin position="1"/>
        <end position="143"/>
    </location>
</feature>
<dbReference type="AlphaFoldDB" id="A0A9W6TY16"/>
<evidence type="ECO:0000313" key="3">
    <source>
        <dbReference type="Proteomes" id="UP001165121"/>
    </source>
</evidence>
<dbReference type="EMBL" id="BSXT01000228">
    <property type="protein sequence ID" value="GMF21479.1"/>
    <property type="molecule type" value="Genomic_DNA"/>
</dbReference>
<evidence type="ECO:0000256" key="1">
    <source>
        <dbReference type="SAM" id="MobiDB-lite"/>
    </source>
</evidence>
<proteinExistence type="predicted"/>
<name>A0A9W6TY16_9STRA</name>
<protein>
    <submittedName>
        <fullName evidence="2">Unnamed protein product</fullName>
    </submittedName>
</protein>
<keyword evidence="3" id="KW-1185">Reference proteome</keyword>
<reference evidence="2" key="1">
    <citation type="submission" date="2023-04" db="EMBL/GenBank/DDBJ databases">
        <title>Phytophthora fragariaefolia NBRC 109709.</title>
        <authorList>
            <person name="Ichikawa N."/>
            <person name="Sato H."/>
            <person name="Tonouchi N."/>
        </authorList>
    </citation>
    <scope>NUCLEOTIDE SEQUENCE</scope>
    <source>
        <strain evidence="2">NBRC 109709</strain>
    </source>
</reference>
<gene>
    <name evidence="2" type="ORF">Pfra01_000287000</name>
</gene>
<feature type="compositionally biased region" description="Basic and acidic residues" evidence="1">
    <location>
        <begin position="81"/>
        <end position="90"/>
    </location>
</feature>
<organism evidence="2 3">
    <name type="scientific">Phytophthora fragariaefolia</name>
    <dbReference type="NCBI Taxonomy" id="1490495"/>
    <lineage>
        <taxon>Eukaryota</taxon>
        <taxon>Sar</taxon>
        <taxon>Stramenopiles</taxon>
        <taxon>Oomycota</taxon>
        <taxon>Peronosporomycetes</taxon>
        <taxon>Peronosporales</taxon>
        <taxon>Peronosporaceae</taxon>
        <taxon>Phytophthora</taxon>
    </lineage>
</organism>
<comment type="caution">
    <text evidence="2">The sequence shown here is derived from an EMBL/GenBank/DDBJ whole genome shotgun (WGS) entry which is preliminary data.</text>
</comment>
<accession>A0A9W6TY16</accession>
<feature type="compositionally biased region" description="Basic residues" evidence="1">
    <location>
        <begin position="53"/>
        <end position="72"/>
    </location>
</feature>